<protein>
    <submittedName>
        <fullName evidence="2">Uncharacterized protein</fullName>
    </submittedName>
</protein>
<proteinExistence type="predicted"/>
<gene>
    <name evidence="2" type="ORF">UPYG_G00035540</name>
</gene>
<sequence length="93" mass="10334">MLPTIPARYRKTDPNKKAAMSREAKGHRGLITPRPASDPSLSLPERSNRAPSGCRQFLEQCANYISWWGLISETDKLGIVVSVLSGRQKVDLL</sequence>
<dbReference type="EMBL" id="JAGEUA010000001">
    <property type="protein sequence ID" value="KAL1023026.1"/>
    <property type="molecule type" value="Genomic_DNA"/>
</dbReference>
<feature type="region of interest" description="Disordered" evidence="1">
    <location>
        <begin position="1"/>
        <end position="49"/>
    </location>
</feature>
<comment type="caution">
    <text evidence="2">The sequence shown here is derived from an EMBL/GenBank/DDBJ whole genome shotgun (WGS) entry which is preliminary data.</text>
</comment>
<evidence type="ECO:0000256" key="1">
    <source>
        <dbReference type="SAM" id="MobiDB-lite"/>
    </source>
</evidence>
<keyword evidence="3" id="KW-1185">Reference proteome</keyword>
<dbReference type="AlphaFoldDB" id="A0ABD0YAR6"/>
<feature type="compositionally biased region" description="Basic and acidic residues" evidence="1">
    <location>
        <begin position="10"/>
        <end position="26"/>
    </location>
</feature>
<evidence type="ECO:0000313" key="2">
    <source>
        <dbReference type="EMBL" id="KAL1023026.1"/>
    </source>
</evidence>
<evidence type="ECO:0000313" key="3">
    <source>
        <dbReference type="Proteomes" id="UP001557470"/>
    </source>
</evidence>
<reference evidence="2 3" key="1">
    <citation type="submission" date="2024-06" db="EMBL/GenBank/DDBJ databases">
        <authorList>
            <person name="Pan Q."/>
            <person name="Wen M."/>
            <person name="Jouanno E."/>
            <person name="Zahm M."/>
            <person name="Klopp C."/>
            <person name="Cabau C."/>
            <person name="Louis A."/>
            <person name="Berthelot C."/>
            <person name="Parey E."/>
            <person name="Roest Crollius H."/>
            <person name="Montfort J."/>
            <person name="Robinson-Rechavi M."/>
            <person name="Bouchez O."/>
            <person name="Lampietro C."/>
            <person name="Lopez Roques C."/>
            <person name="Donnadieu C."/>
            <person name="Postlethwait J."/>
            <person name="Bobe J."/>
            <person name="Verreycken H."/>
            <person name="Guiguen Y."/>
        </authorList>
    </citation>
    <scope>NUCLEOTIDE SEQUENCE [LARGE SCALE GENOMIC DNA]</scope>
    <source>
        <strain evidence="2">Up_M1</strain>
        <tissue evidence="2">Testis</tissue>
    </source>
</reference>
<dbReference type="Proteomes" id="UP001557470">
    <property type="component" value="Unassembled WGS sequence"/>
</dbReference>
<organism evidence="2 3">
    <name type="scientific">Umbra pygmaea</name>
    <name type="common">Eastern mudminnow</name>
    <dbReference type="NCBI Taxonomy" id="75934"/>
    <lineage>
        <taxon>Eukaryota</taxon>
        <taxon>Metazoa</taxon>
        <taxon>Chordata</taxon>
        <taxon>Craniata</taxon>
        <taxon>Vertebrata</taxon>
        <taxon>Euteleostomi</taxon>
        <taxon>Actinopterygii</taxon>
        <taxon>Neopterygii</taxon>
        <taxon>Teleostei</taxon>
        <taxon>Protacanthopterygii</taxon>
        <taxon>Esociformes</taxon>
        <taxon>Umbridae</taxon>
        <taxon>Umbra</taxon>
    </lineage>
</organism>
<accession>A0ABD0YAR6</accession>
<name>A0ABD0YAR6_UMBPY</name>